<name>A0ABD6EF20_9BILA</name>
<keyword evidence="2" id="KW-0433">Leucine-rich repeat</keyword>
<gene>
    <name evidence="7" type="ORF">AB6A40_005252</name>
</gene>
<evidence type="ECO:0000313" key="7">
    <source>
        <dbReference type="EMBL" id="MFH4978543.1"/>
    </source>
</evidence>
<dbReference type="PANTHER" id="PTHR10552">
    <property type="entry name" value="U2 SMALL NUCLEAR RIBONUCLEOPROTEIN A"/>
    <property type="match status" value="1"/>
</dbReference>
<dbReference type="Pfam" id="PF14580">
    <property type="entry name" value="LRR_9"/>
    <property type="match status" value="1"/>
</dbReference>
<dbReference type="PANTHER" id="PTHR10552:SF6">
    <property type="entry name" value="U2 SMALL NUCLEAR RIBONUCLEOPROTEIN A"/>
    <property type="match status" value="1"/>
</dbReference>
<dbReference type="AlphaFoldDB" id="A0ABD6EF20"/>
<comment type="subcellular location">
    <subcellularLocation>
        <location evidence="1">Nucleus</location>
    </subcellularLocation>
</comment>
<dbReference type="EMBL" id="JBGFUD010003287">
    <property type="protein sequence ID" value="MFH4978543.1"/>
    <property type="molecule type" value="Genomic_DNA"/>
</dbReference>
<dbReference type="Proteomes" id="UP001608902">
    <property type="component" value="Unassembled WGS sequence"/>
</dbReference>
<evidence type="ECO:0000256" key="4">
    <source>
        <dbReference type="ARBA" id="ARBA00023242"/>
    </source>
</evidence>
<evidence type="ECO:0000313" key="8">
    <source>
        <dbReference type="Proteomes" id="UP001608902"/>
    </source>
</evidence>
<dbReference type="SUPFAM" id="SSF52058">
    <property type="entry name" value="L domain-like"/>
    <property type="match status" value="1"/>
</dbReference>
<dbReference type="InterPro" id="IPR032675">
    <property type="entry name" value="LRR_dom_sf"/>
</dbReference>
<comment type="caution">
    <text evidence="7">The sequence shown here is derived from an EMBL/GenBank/DDBJ whole genome shotgun (WGS) entry which is preliminary data.</text>
</comment>
<sequence length="206" mass="23764">MVRLTIELINDSLQFINTVKDRELCLRNCKIPVLENLGVTRDQFDTIDLTDNDIKKLENFPLLKRLCTLLMHNNRVQHIMSNIGEVLPSLKTLALTNNNLCELGDLDPLATCKKLEYLTLIGNPVTHKPQYRSYVIFKVPSVRVLDFKRVRAIEREEAKNLFKGKKGRKLREEVVKTSAALPDENDFAPRKTMRDEDAEKIQVISF</sequence>
<dbReference type="GO" id="GO:0005634">
    <property type="term" value="C:nucleus"/>
    <property type="evidence" value="ECO:0007669"/>
    <property type="project" value="UniProtKB-SubCell"/>
</dbReference>
<proteinExistence type="inferred from homology"/>
<evidence type="ECO:0000256" key="6">
    <source>
        <dbReference type="ARBA" id="ARBA00069881"/>
    </source>
</evidence>
<reference evidence="7 8" key="1">
    <citation type="submission" date="2024-08" db="EMBL/GenBank/DDBJ databases">
        <title>Gnathostoma spinigerum genome.</title>
        <authorList>
            <person name="Gonzalez-Bertolin B."/>
            <person name="Monzon S."/>
            <person name="Zaballos A."/>
            <person name="Jimenez P."/>
            <person name="Dekumyoy P."/>
            <person name="Varona S."/>
            <person name="Cuesta I."/>
            <person name="Sumanam S."/>
            <person name="Adisakwattana P."/>
            <person name="Gasser R.B."/>
            <person name="Hernandez-Gonzalez A."/>
            <person name="Young N.D."/>
            <person name="Perteguer M.J."/>
        </authorList>
    </citation>
    <scope>NUCLEOTIDE SEQUENCE [LARGE SCALE GENOMIC DNA]</scope>
    <source>
        <strain evidence="7">AL3</strain>
        <tissue evidence="7">Liver</tissue>
    </source>
</reference>
<comment type="similarity">
    <text evidence="5">Belongs to the U2 small nuclear ribonucleoprotein A family.</text>
</comment>
<keyword evidence="3" id="KW-0677">Repeat</keyword>
<dbReference type="InterPro" id="IPR001611">
    <property type="entry name" value="Leu-rich_rpt"/>
</dbReference>
<keyword evidence="8" id="KW-1185">Reference proteome</keyword>
<dbReference type="PROSITE" id="PS51450">
    <property type="entry name" value="LRR"/>
    <property type="match status" value="1"/>
</dbReference>
<evidence type="ECO:0000256" key="1">
    <source>
        <dbReference type="ARBA" id="ARBA00004123"/>
    </source>
</evidence>
<dbReference type="Gene3D" id="3.80.10.10">
    <property type="entry name" value="Ribonuclease Inhibitor"/>
    <property type="match status" value="1"/>
</dbReference>
<accession>A0ABD6EF20</accession>
<dbReference type="FunFam" id="3.80.10.10:FF:000026">
    <property type="entry name" value="U2 small nuclear ribonucleoprotein A"/>
    <property type="match status" value="1"/>
</dbReference>
<evidence type="ECO:0000256" key="3">
    <source>
        <dbReference type="ARBA" id="ARBA00022737"/>
    </source>
</evidence>
<organism evidence="7 8">
    <name type="scientific">Gnathostoma spinigerum</name>
    <dbReference type="NCBI Taxonomy" id="75299"/>
    <lineage>
        <taxon>Eukaryota</taxon>
        <taxon>Metazoa</taxon>
        <taxon>Ecdysozoa</taxon>
        <taxon>Nematoda</taxon>
        <taxon>Chromadorea</taxon>
        <taxon>Rhabditida</taxon>
        <taxon>Spirurina</taxon>
        <taxon>Gnathostomatomorpha</taxon>
        <taxon>Gnathostomatoidea</taxon>
        <taxon>Gnathostomatidae</taxon>
        <taxon>Gnathostoma</taxon>
    </lineage>
</organism>
<keyword evidence="4" id="KW-0539">Nucleus</keyword>
<evidence type="ECO:0000256" key="5">
    <source>
        <dbReference type="ARBA" id="ARBA00024196"/>
    </source>
</evidence>
<evidence type="ECO:0000256" key="2">
    <source>
        <dbReference type="ARBA" id="ARBA00022614"/>
    </source>
</evidence>
<dbReference type="InterPro" id="IPR044640">
    <property type="entry name" value="RU2A"/>
</dbReference>
<protein>
    <recommendedName>
        <fullName evidence="6">Probable U2 small nuclear ribonucleoprotein A'</fullName>
    </recommendedName>
</protein>